<evidence type="ECO:0008006" key="9">
    <source>
        <dbReference type="Google" id="ProtNLM"/>
    </source>
</evidence>
<keyword evidence="8" id="KW-1185">Reference proteome</keyword>
<dbReference type="Gene3D" id="3.40.190.170">
    <property type="entry name" value="Bacterial extracellular solute-binding protein, family 7"/>
    <property type="match status" value="1"/>
</dbReference>
<sequence>MKHLLSSVLAAAVTLSAGAAAAQDRSLRIATSVPQDHYLTLSIAEFADRVTERTDGQVTFDIYPAQSLVTDQQMDQAVASGVVDIGVGSASILAGTIPALNIFAVPFYFDTREKLDNSVTVGTPIRDTLDAEIRKTGLNAAFWIPFGSITMVMRDKPVRLPSEMEGLKIRSFGATVSQFIETVGAAPVVTSGGEQFLALQRGIVDGGMTGWSSVTGRRLYDVADYVVATDHMYETHFALMSQTMWESLSPEVQEVFQSVGKELEAELLDGVIQLAQDAKDELEGKMEIIELTEDEKLAWKDATRPVAEDFLANANDVARTVFDEAEKIQ</sequence>
<evidence type="ECO:0000256" key="4">
    <source>
        <dbReference type="ARBA" id="ARBA00022729"/>
    </source>
</evidence>
<dbReference type="Pfam" id="PF03480">
    <property type="entry name" value="DctP"/>
    <property type="match status" value="1"/>
</dbReference>
<name>A0A225NI55_9RHOB</name>
<evidence type="ECO:0000256" key="2">
    <source>
        <dbReference type="ARBA" id="ARBA00009023"/>
    </source>
</evidence>
<feature type="chain" id="PRO_5012668848" description="C4-dicarboxylate ABC transporter substrate-binding protein" evidence="6">
    <location>
        <begin position="22"/>
        <end position="329"/>
    </location>
</feature>
<organism evidence="7 8">
    <name type="scientific">Marinibacterium profundimaris</name>
    <dbReference type="NCBI Taxonomy" id="1679460"/>
    <lineage>
        <taxon>Bacteria</taxon>
        <taxon>Pseudomonadati</taxon>
        <taxon>Pseudomonadota</taxon>
        <taxon>Alphaproteobacteria</taxon>
        <taxon>Rhodobacterales</taxon>
        <taxon>Paracoccaceae</taxon>
        <taxon>Marinibacterium</taxon>
    </lineage>
</organism>
<dbReference type="Proteomes" id="UP000215377">
    <property type="component" value="Unassembled WGS sequence"/>
</dbReference>
<comment type="subcellular location">
    <subcellularLocation>
        <location evidence="1">Periplasm</location>
    </subcellularLocation>
</comment>
<dbReference type="EMBL" id="AQQR01000004">
    <property type="protein sequence ID" value="OWU73290.1"/>
    <property type="molecule type" value="Genomic_DNA"/>
</dbReference>
<evidence type="ECO:0000256" key="5">
    <source>
        <dbReference type="ARBA" id="ARBA00022764"/>
    </source>
</evidence>
<keyword evidence="5" id="KW-0574">Periplasm</keyword>
<evidence type="ECO:0000256" key="3">
    <source>
        <dbReference type="ARBA" id="ARBA00022448"/>
    </source>
</evidence>
<evidence type="ECO:0000313" key="8">
    <source>
        <dbReference type="Proteomes" id="UP000215377"/>
    </source>
</evidence>
<reference evidence="7 8" key="1">
    <citation type="submission" date="2013-04" db="EMBL/GenBank/DDBJ databases">
        <title>Oceanicola sp. 22II1-22F33 Genome Sequencing.</title>
        <authorList>
            <person name="Lai Q."/>
            <person name="Li G."/>
            <person name="Shao Z."/>
        </authorList>
    </citation>
    <scope>NUCLEOTIDE SEQUENCE [LARGE SCALE GENOMIC DNA]</scope>
    <source>
        <strain evidence="7 8">22II1-22F33</strain>
    </source>
</reference>
<protein>
    <recommendedName>
        <fullName evidence="9">C4-dicarboxylate ABC transporter substrate-binding protein</fullName>
    </recommendedName>
</protein>
<proteinExistence type="inferred from homology"/>
<dbReference type="InterPro" id="IPR018389">
    <property type="entry name" value="DctP_fam"/>
</dbReference>
<dbReference type="OrthoDB" id="8673861at2"/>
<dbReference type="PANTHER" id="PTHR33376">
    <property type="match status" value="1"/>
</dbReference>
<gene>
    <name evidence="7" type="ORF">ATO3_11350</name>
</gene>
<comment type="caution">
    <text evidence="7">The sequence shown here is derived from an EMBL/GenBank/DDBJ whole genome shotgun (WGS) entry which is preliminary data.</text>
</comment>
<accession>A0A225NI55</accession>
<keyword evidence="3" id="KW-0813">Transport</keyword>
<evidence type="ECO:0000256" key="6">
    <source>
        <dbReference type="SAM" id="SignalP"/>
    </source>
</evidence>
<dbReference type="AlphaFoldDB" id="A0A225NI55"/>
<keyword evidence="4 6" id="KW-0732">Signal</keyword>
<evidence type="ECO:0000256" key="1">
    <source>
        <dbReference type="ARBA" id="ARBA00004418"/>
    </source>
</evidence>
<dbReference type="PANTHER" id="PTHR33376:SF7">
    <property type="entry name" value="C4-DICARBOXYLATE-BINDING PROTEIN DCTB"/>
    <property type="match status" value="1"/>
</dbReference>
<comment type="similarity">
    <text evidence="2">Belongs to the bacterial solute-binding protein 7 family.</text>
</comment>
<dbReference type="GO" id="GO:0055085">
    <property type="term" value="P:transmembrane transport"/>
    <property type="evidence" value="ECO:0007669"/>
    <property type="project" value="InterPro"/>
</dbReference>
<dbReference type="InterPro" id="IPR038404">
    <property type="entry name" value="TRAP_DctP_sf"/>
</dbReference>
<dbReference type="RefSeq" id="WP_088649992.1">
    <property type="nucleotide sequence ID" value="NZ_AQQR01000004.1"/>
</dbReference>
<dbReference type="GO" id="GO:0042597">
    <property type="term" value="C:periplasmic space"/>
    <property type="evidence" value="ECO:0007669"/>
    <property type="project" value="UniProtKB-SubCell"/>
</dbReference>
<dbReference type="NCBIfam" id="NF037995">
    <property type="entry name" value="TRAP_S1"/>
    <property type="match status" value="1"/>
</dbReference>
<feature type="signal peptide" evidence="6">
    <location>
        <begin position="1"/>
        <end position="21"/>
    </location>
</feature>
<evidence type="ECO:0000313" key="7">
    <source>
        <dbReference type="EMBL" id="OWU73290.1"/>
    </source>
</evidence>